<dbReference type="Gene3D" id="2.40.10.10">
    <property type="entry name" value="Trypsin-like serine proteases"/>
    <property type="match status" value="1"/>
</dbReference>
<keyword evidence="3" id="KW-1185">Reference proteome</keyword>
<dbReference type="InterPro" id="IPR043504">
    <property type="entry name" value="Peptidase_S1_PA_chymotrypsin"/>
</dbReference>
<reference evidence="2 3" key="1">
    <citation type="journal article" date="2021" name="Nat. Commun.">
        <title>Genetic determinants of endophytism in the Arabidopsis root mycobiome.</title>
        <authorList>
            <person name="Mesny F."/>
            <person name="Miyauchi S."/>
            <person name="Thiergart T."/>
            <person name="Pickel B."/>
            <person name="Atanasova L."/>
            <person name="Karlsson M."/>
            <person name="Huettel B."/>
            <person name="Barry K.W."/>
            <person name="Haridas S."/>
            <person name="Chen C."/>
            <person name="Bauer D."/>
            <person name="Andreopoulos W."/>
            <person name="Pangilinan J."/>
            <person name="LaButti K."/>
            <person name="Riley R."/>
            <person name="Lipzen A."/>
            <person name="Clum A."/>
            <person name="Drula E."/>
            <person name="Henrissat B."/>
            <person name="Kohler A."/>
            <person name="Grigoriev I.V."/>
            <person name="Martin F.M."/>
            <person name="Hacquard S."/>
        </authorList>
    </citation>
    <scope>NUCLEOTIDE SEQUENCE [LARGE SCALE GENOMIC DNA]</scope>
    <source>
        <strain evidence="2 3">MPI-CAGE-CH-0241</strain>
    </source>
</reference>
<sequence length="673" mass="75076">MAHRHWPSGLPTPSSSGARSKRTQASSSEEDSPFRAIAVSNVKYRIGSPPLQSLPLQTDYQPTGIGVVDSNKDELMGLAAKALRANGITNPFSETSEDDTSIGWGEDDTCKEFAMNLVTRRIPDLHEDGAPTILVIAQWQDESPKTWEQAVKQIKHDADELFATLGRLDVDISVEIISRELWDRKYFGPIAGNERLLQAWPDIQEQVHMRLDSFVSTKDCVTSVAIFRIGFNIELDTNPITIYIALSYESDETGWPPVVEAIKSDLSDRGWGELLVHVEHNENSTYAFEVLPPNLDIKDMIRGRDARKTVIEGDYQDRVDLGADISAARYIKRIDGRTMSSLLGTLGCYIEIQTKKKPAWTKYALSNHHVIRPCFDGFGYNVVVSKTGKLSTEVGNPLPKSVLAEMDLKGVRPNSNPDVEMEHPSRLKHNATLSYIHAICGSSSLPNSPQTIRDIKRAAKLKERADKLAFFDEGKNVLGNVFASSGFKRRSKANSRLDWALVSVHPDRQGENRLPGPELWWATYFDLQHAPSESTYYGLLRPQGDVSFRSMAESTTLFSCGTITGGRSGYFSRFKANVFSTKEDKYLHTRKSSEYVCLGKPVLKEPTDTRFADSGDSGSVVFDTEGRIVGLLFTGLRPQQNEEGYSYVTPIEDVFEDIKAYSRGEITDIRIAT</sequence>
<evidence type="ECO:0000313" key="2">
    <source>
        <dbReference type="EMBL" id="KAH6895278.1"/>
    </source>
</evidence>
<protein>
    <recommendedName>
        <fullName evidence="4">Peptidase S7 domain-containing protein</fullName>
    </recommendedName>
</protein>
<dbReference type="SUPFAM" id="SSF50494">
    <property type="entry name" value="Trypsin-like serine proteases"/>
    <property type="match status" value="1"/>
</dbReference>
<accession>A0A9P8WCD0</accession>
<feature type="compositionally biased region" description="Polar residues" evidence="1">
    <location>
        <begin position="11"/>
        <end position="27"/>
    </location>
</feature>
<gene>
    <name evidence="2" type="ORF">B0T10DRAFT_211890</name>
</gene>
<name>A0A9P8WCD0_9HYPO</name>
<dbReference type="EMBL" id="JAGPYM010000004">
    <property type="protein sequence ID" value="KAH6895278.1"/>
    <property type="molecule type" value="Genomic_DNA"/>
</dbReference>
<organism evidence="2 3">
    <name type="scientific">Thelonectria olida</name>
    <dbReference type="NCBI Taxonomy" id="1576542"/>
    <lineage>
        <taxon>Eukaryota</taxon>
        <taxon>Fungi</taxon>
        <taxon>Dikarya</taxon>
        <taxon>Ascomycota</taxon>
        <taxon>Pezizomycotina</taxon>
        <taxon>Sordariomycetes</taxon>
        <taxon>Hypocreomycetidae</taxon>
        <taxon>Hypocreales</taxon>
        <taxon>Nectriaceae</taxon>
        <taxon>Thelonectria</taxon>
    </lineage>
</organism>
<evidence type="ECO:0000313" key="3">
    <source>
        <dbReference type="Proteomes" id="UP000777438"/>
    </source>
</evidence>
<evidence type="ECO:0008006" key="4">
    <source>
        <dbReference type="Google" id="ProtNLM"/>
    </source>
</evidence>
<evidence type="ECO:0000256" key="1">
    <source>
        <dbReference type="SAM" id="MobiDB-lite"/>
    </source>
</evidence>
<dbReference type="InterPro" id="IPR009003">
    <property type="entry name" value="Peptidase_S1_PA"/>
</dbReference>
<dbReference type="Proteomes" id="UP000777438">
    <property type="component" value="Unassembled WGS sequence"/>
</dbReference>
<feature type="region of interest" description="Disordered" evidence="1">
    <location>
        <begin position="1"/>
        <end position="34"/>
    </location>
</feature>
<comment type="caution">
    <text evidence="2">The sequence shown here is derived from an EMBL/GenBank/DDBJ whole genome shotgun (WGS) entry which is preliminary data.</text>
</comment>
<dbReference type="AlphaFoldDB" id="A0A9P8WCD0"/>
<proteinExistence type="predicted"/>
<dbReference type="OrthoDB" id="5424209at2759"/>